<sequence>MTWAVSLQKDPGANSLLEYAAVNTSKKMNKLDDHCDNDHSVTDDHSVINDHSVIDDHRVIDDHSGPDDHSVINDHSVSDDHSVIDHHSVIDRHSVIDDHSVIDHHSVIDDHSLFPSIRLLIAVFNELSAKTLPGKKRVLTERMCRSDCDSKIPVSPFIRVFCFY</sequence>
<protein>
    <submittedName>
        <fullName evidence="1">Uncharacterized protein</fullName>
    </submittedName>
</protein>
<keyword evidence="2" id="KW-1185">Reference proteome</keyword>
<gene>
    <name evidence="1" type="ORF">CEXT_951</name>
</gene>
<reference evidence="1 2" key="1">
    <citation type="submission" date="2021-06" db="EMBL/GenBank/DDBJ databases">
        <title>Caerostris extrusa draft genome.</title>
        <authorList>
            <person name="Kono N."/>
            <person name="Arakawa K."/>
        </authorList>
    </citation>
    <scope>NUCLEOTIDE SEQUENCE [LARGE SCALE GENOMIC DNA]</scope>
</reference>
<dbReference type="AlphaFoldDB" id="A0AAV4TQT1"/>
<comment type="caution">
    <text evidence="1">The sequence shown here is derived from an EMBL/GenBank/DDBJ whole genome shotgun (WGS) entry which is preliminary data.</text>
</comment>
<accession>A0AAV4TQT1</accession>
<dbReference type="EMBL" id="BPLR01011563">
    <property type="protein sequence ID" value="GIY47297.1"/>
    <property type="molecule type" value="Genomic_DNA"/>
</dbReference>
<dbReference type="InterPro" id="IPR011004">
    <property type="entry name" value="Trimer_LpxA-like_sf"/>
</dbReference>
<name>A0AAV4TQT1_CAEEX</name>
<dbReference type="Proteomes" id="UP001054945">
    <property type="component" value="Unassembled WGS sequence"/>
</dbReference>
<organism evidence="1 2">
    <name type="scientific">Caerostris extrusa</name>
    <name type="common">Bark spider</name>
    <name type="synonym">Caerostris bankana</name>
    <dbReference type="NCBI Taxonomy" id="172846"/>
    <lineage>
        <taxon>Eukaryota</taxon>
        <taxon>Metazoa</taxon>
        <taxon>Ecdysozoa</taxon>
        <taxon>Arthropoda</taxon>
        <taxon>Chelicerata</taxon>
        <taxon>Arachnida</taxon>
        <taxon>Araneae</taxon>
        <taxon>Araneomorphae</taxon>
        <taxon>Entelegynae</taxon>
        <taxon>Araneoidea</taxon>
        <taxon>Araneidae</taxon>
        <taxon>Caerostris</taxon>
    </lineage>
</organism>
<dbReference type="Gene3D" id="2.160.10.10">
    <property type="entry name" value="Hexapeptide repeat proteins"/>
    <property type="match status" value="1"/>
</dbReference>
<dbReference type="SUPFAM" id="SSF51161">
    <property type="entry name" value="Trimeric LpxA-like enzymes"/>
    <property type="match status" value="1"/>
</dbReference>
<evidence type="ECO:0000313" key="2">
    <source>
        <dbReference type="Proteomes" id="UP001054945"/>
    </source>
</evidence>
<proteinExistence type="predicted"/>
<evidence type="ECO:0000313" key="1">
    <source>
        <dbReference type="EMBL" id="GIY47297.1"/>
    </source>
</evidence>